<dbReference type="PANTHER" id="PTHR22923:SF116">
    <property type="entry name" value="C1Q DOMAIN-CONTAINING PROTEIN"/>
    <property type="match status" value="1"/>
</dbReference>
<feature type="domain" description="C1q" evidence="5">
    <location>
        <begin position="33"/>
        <end position="164"/>
    </location>
</feature>
<protein>
    <recommendedName>
        <fullName evidence="5">C1q domain-containing protein</fullName>
    </recommendedName>
</protein>
<evidence type="ECO:0000259" key="5">
    <source>
        <dbReference type="PROSITE" id="PS50871"/>
    </source>
</evidence>
<dbReference type="InterPro" id="IPR050822">
    <property type="entry name" value="Cerebellin_Synaptic_Org"/>
</dbReference>
<feature type="transmembrane region" description="Helical" evidence="4">
    <location>
        <begin position="12"/>
        <end position="35"/>
    </location>
</feature>
<dbReference type="InterPro" id="IPR001073">
    <property type="entry name" value="C1q_dom"/>
</dbReference>
<dbReference type="PANTHER" id="PTHR22923">
    <property type="entry name" value="CEREBELLIN-RELATED"/>
    <property type="match status" value="1"/>
</dbReference>
<dbReference type="PRINTS" id="PR00007">
    <property type="entry name" value="COMPLEMNTC1Q"/>
</dbReference>
<organism evidence="6">
    <name type="scientific">Arion vulgaris</name>
    <dbReference type="NCBI Taxonomy" id="1028688"/>
    <lineage>
        <taxon>Eukaryota</taxon>
        <taxon>Metazoa</taxon>
        <taxon>Spiralia</taxon>
        <taxon>Lophotrochozoa</taxon>
        <taxon>Mollusca</taxon>
        <taxon>Gastropoda</taxon>
        <taxon>Heterobranchia</taxon>
        <taxon>Euthyneura</taxon>
        <taxon>Panpulmonata</taxon>
        <taxon>Eupulmonata</taxon>
        <taxon>Stylommatophora</taxon>
        <taxon>Helicina</taxon>
        <taxon>Arionoidea</taxon>
        <taxon>Arionidae</taxon>
        <taxon>Arion</taxon>
    </lineage>
</organism>
<keyword evidence="2" id="KW-0964">Secreted</keyword>
<dbReference type="SUPFAM" id="SSF49842">
    <property type="entry name" value="TNF-like"/>
    <property type="match status" value="1"/>
</dbReference>
<evidence type="ECO:0000256" key="2">
    <source>
        <dbReference type="ARBA" id="ARBA00022525"/>
    </source>
</evidence>
<dbReference type="Pfam" id="PF00386">
    <property type="entry name" value="C1q"/>
    <property type="match status" value="1"/>
</dbReference>
<keyword evidence="4" id="KW-1133">Transmembrane helix</keyword>
<keyword evidence="3" id="KW-0732">Signal</keyword>
<dbReference type="PROSITE" id="PS50871">
    <property type="entry name" value="C1Q"/>
    <property type="match status" value="1"/>
</dbReference>
<feature type="transmembrane region" description="Helical" evidence="4">
    <location>
        <begin position="84"/>
        <end position="103"/>
    </location>
</feature>
<reference evidence="6" key="1">
    <citation type="submission" date="2014-12" db="EMBL/GenBank/DDBJ databases">
        <title>Insight into the proteome of Arion vulgaris.</title>
        <authorList>
            <person name="Aradska J."/>
            <person name="Bulat T."/>
            <person name="Smidak R."/>
            <person name="Sarate P."/>
            <person name="Gangsoo J."/>
            <person name="Sialana F."/>
            <person name="Bilban M."/>
            <person name="Lubec G."/>
        </authorList>
    </citation>
    <scope>NUCLEOTIDE SEQUENCE</scope>
    <source>
        <tissue evidence="6">Skin</tissue>
    </source>
</reference>
<keyword evidence="4" id="KW-0472">Membrane</keyword>
<name>A0A0B7BMM0_9EUPU</name>
<keyword evidence="4" id="KW-0812">Transmembrane</keyword>
<dbReference type="AlphaFoldDB" id="A0A0B7BMM0"/>
<accession>A0A0B7BMM0</accession>
<gene>
    <name evidence="6" type="primary">ORF199234</name>
</gene>
<dbReference type="EMBL" id="HACG01047292">
    <property type="protein sequence ID" value="CEK94157.1"/>
    <property type="molecule type" value="Transcribed_RNA"/>
</dbReference>
<evidence type="ECO:0000256" key="4">
    <source>
        <dbReference type="SAM" id="Phobius"/>
    </source>
</evidence>
<evidence type="ECO:0000313" key="6">
    <source>
        <dbReference type="EMBL" id="CEK94157.1"/>
    </source>
</evidence>
<comment type="subcellular location">
    <subcellularLocation>
        <location evidence="1">Secreted</location>
    </subcellularLocation>
</comment>
<feature type="non-terminal residue" evidence="6">
    <location>
        <position position="1"/>
    </location>
</feature>
<sequence length="164" mass="18239">NRLLQIILLQEDSIIMFLTVAVSVIVSVIFCANSADGTAFSVGFKTSQTVAAGSTVVYDQVYLNDGNGYNTDTGVFKATKGGIYVFYFVALNVYGYQFLLDLYKNEYYMISAYSQPSAYNSAGHQLSLRLIKGDRVYIKARILSYLLGRPQEVYSTFTGYWIAA</sequence>
<evidence type="ECO:0000256" key="3">
    <source>
        <dbReference type="ARBA" id="ARBA00022729"/>
    </source>
</evidence>
<dbReference type="SMART" id="SM00110">
    <property type="entry name" value="C1Q"/>
    <property type="match status" value="1"/>
</dbReference>
<proteinExistence type="predicted"/>
<dbReference type="Gene3D" id="2.60.120.40">
    <property type="match status" value="1"/>
</dbReference>
<dbReference type="GO" id="GO:0005576">
    <property type="term" value="C:extracellular region"/>
    <property type="evidence" value="ECO:0007669"/>
    <property type="project" value="UniProtKB-SubCell"/>
</dbReference>
<evidence type="ECO:0000256" key="1">
    <source>
        <dbReference type="ARBA" id="ARBA00004613"/>
    </source>
</evidence>
<dbReference type="InterPro" id="IPR008983">
    <property type="entry name" value="Tumour_necrosis_fac-like_dom"/>
</dbReference>